<keyword evidence="3" id="KW-1185">Reference proteome</keyword>
<evidence type="ECO:0000313" key="3">
    <source>
        <dbReference type="Proteomes" id="UP001460270"/>
    </source>
</evidence>
<comment type="caution">
    <text evidence="2">The sequence shown here is derived from an EMBL/GenBank/DDBJ whole genome shotgun (WGS) entry which is preliminary data.</text>
</comment>
<feature type="compositionally biased region" description="Polar residues" evidence="1">
    <location>
        <begin position="1"/>
        <end position="10"/>
    </location>
</feature>
<feature type="region of interest" description="Disordered" evidence="1">
    <location>
        <begin position="1"/>
        <end position="38"/>
    </location>
</feature>
<reference evidence="3" key="1">
    <citation type="submission" date="2024-04" db="EMBL/GenBank/DDBJ databases">
        <title>Salinicola lusitanus LLJ914,a marine bacterium isolated from the Okinawa Trough.</title>
        <authorList>
            <person name="Li J."/>
        </authorList>
    </citation>
    <scope>NUCLEOTIDE SEQUENCE [LARGE SCALE GENOMIC DNA]</scope>
</reference>
<gene>
    <name evidence="2" type="ORF">WMY93_027970</name>
</gene>
<feature type="region of interest" description="Disordered" evidence="1">
    <location>
        <begin position="97"/>
        <end position="128"/>
    </location>
</feature>
<feature type="compositionally biased region" description="Polar residues" evidence="1">
    <location>
        <begin position="17"/>
        <end position="31"/>
    </location>
</feature>
<sequence length="128" mass="14298">MQTCTNSYGDTQRHAPSGSSLCQKQDLQQHQCPDERVGSSRHELLYRGFVSSPDGYSSEPLHYYDMLTDPMYHPLQDPDLQLLPYSPQQQYSSGFCVYSPASSSSPSPTSSSSLPCPPLHHYSPPTQR</sequence>
<accession>A0AAW0N6C5</accession>
<organism evidence="2 3">
    <name type="scientific">Mugilogobius chulae</name>
    <name type="common">yellowstripe goby</name>
    <dbReference type="NCBI Taxonomy" id="88201"/>
    <lineage>
        <taxon>Eukaryota</taxon>
        <taxon>Metazoa</taxon>
        <taxon>Chordata</taxon>
        <taxon>Craniata</taxon>
        <taxon>Vertebrata</taxon>
        <taxon>Euteleostomi</taxon>
        <taxon>Actinopterygii</taxon>
        <taxon>Neopterygii</taxon>
        <taxon>Teleostei</taxon>
        <taxon>Neoteleostei</taxon>
        <taxon>Acanthomorphata</taxon>
        <taxon>Gobiaria</taxon>
        <taxon>Gobiiformes</taxon>
        <taxon>Gobioidei</taxon>
        <taxon>Gobiidae</taxon>
        <taxon>Gobionellinae</taxon>
        <taxon>Mugilogobius</taxon>
    </lineage>
</organism>
<proteinExistence type="predicted"/>
<dbReference type="Proteomes" id="UP001460270">
    <property type="component" value="Unassembled WGS sequence"/>
</dbReference>
<name>A0AAW0N6C5_9GOBI</name>
<protein>
    <submittedName>
        <fullName evidence="2">Uncharacterized protein</fullName>
    </submittedName>
</protein>
<dbReference type="AlphaFoldDB" id="A0AAW0N6C5"/>
<evidence type="ECO:0000313" key="2">
    <source>
        <dbReference type="EMBL" id="KAK7884847.1"/>
    </source>
</evidence>
<dbReference type="EMBL" id="JBBPFD010000020">
    <property type="protein sequence ID" value="KAK7884847.1"/>
    <property type="molecule type" value="Genomic_DNA"/>
</dbReference>
<evidence type="ECO:0000256" key="1">
    <source>
        <dbReference type="SAM" id="MobiDB-lite"/>
    </source>
</evidence>